<gene>
    <name evidence="1" type="ORF">BTMF_LOCUS5788</name>
</gene>
<dbReference type="WBParaSite" id="BTMF_0000759801-mRNA-1">
    <property type="protein sequence ID" value="BTMF_0000759801-mRNA-1"/>
    <property type="gene ID" value="BTMF_0000759801"/>
</dbReference>
<name>A0A0R3QJF3_9BILA</name>
<reference evidence="3" key="1">
    <citation type="submission" date="2017-02" db="UniProtKB">
        <authorList>
            <consortium name="WormBaseParasite"/>
        </authorList>
    </citation>
    <scope>IDENTIFICATION</scope>
</reference>
<evidence type="ECO:0000313" key="3">
    <source>
        <dbReference type="WBParaSite" id="BTMF_0000759801-mRNA-1"/>
    </source>
</evidence>
<sequence>MQNFYRSYLSVTMCDKEIEFQKRKKKFFPFFLEKNYHWKKFFQTIFELLKKVSAVNFILFFSLFSILEEYPSICKRVILERVQKERQRQAVTMIVRRWATNGTAIPTKISMQLG</sequence>
<dbReference type="EMBL" id="UZAG01015424">
    <property type="protein sequence ID" value="VDO20080.1"/>
    <property type="molecule type" value="Genomic_DNA"/>
</dbReference>
<protein>
    <submittedName>
        <fullName evidence="1 3">Uncharacterized protein</fullName>
    </submittedName>
</protein>
<keyword evidence="2" id="KW-1185">Reference proteome</keyword>
<dbReference type="Proteomes" id="UP000280834">
    <property type="component" value="Unassembled WGS sequence"/>
</dbReference>
<accession>A0A0R3QJF3</accession>
<organism evidence="3">
    <name type="scientific">Brugia timori</name>
    <dbReference type="NCBI Taxonomy" id="42155"/>
    <lineage>
        <taxon>Eukaryota</taxon>
        <taxon>Metazoa</taxon>
        <taxon>Ecdysozoa</taxon>
        <taxon>Nematoda</taxon>
        <taxon>Chromadorea</taxon>
        <taxon>Rhabditida</taxon>
        <taxon>Spirurina</taxon>
        <taxon>Spiruromorpha</taxon>
        <taxon>Filarioidea</taxon>
        <taxon>Onchocercidae</taxon>
        <taxon>Brugia</taxon>
    </lineage>
</organism>
<evidence type="ECO:0000313" key="1">
    <source>
        <dbReference type="EMBL" id="VDO20080.1"/>
    </source>
</evidence>
<dbReference type="AlphaFoldDB" id="A0A0R3QJF3"/>
<reference evidence="1 2" key="2">
    <citation type="submission" date="2018-11" db="EMBL/GenBank/DDBJ databases">
        <authorList>
            <consortium name="Pathogen Informatics"/>
        </authorList>
    </citation>
    <scope>NUCLEOTIDE SEQUENCE [LARGE SCALE GENOMIC DNA]</scope>
</reference>
<evidence type="ECO:0000313" key="2">
    <source>
        <dbReference type="Proteomes" id="UP000280834"/>
    </source>
</evidence>
<proteinExistence type="predicted"/>